<dbReference type="Pfam" id="PF12420">
    <property type="entry name" value="DUF3671"/>
    <property type="match status" value="1"/>
</dbReference>
<feature type="transmembrane region" description="Helical" evidence="1">
    <location>
        <begin position="22"/>
        <end position="40"/>
    </location>
</feature>
<evidence type="ECO:0000256" key="1">
    <source>
        <dbReference type="SAM" id="Phobius"/>
    </source>
</evidence>
<dbReference type="InterPro" id="IPR022139">
    <property type="entry name" value="Fam-L/Fam-M-like_plasmodium"/>
</dbReference>
<dbReference type="AlphaFoldDB" id="A0A0J9SIQ7"/>
<dbReference type="Proteomes" id="UP000053562">
    <property type="component" value="Unassembled WGS sequence"/>
</dbReference>
<dbReference type="EMBL" id="KQ234179">
    <property type="protein sequence ID" value="KMZ82496.1"/>
    <property type="molecule type" value="Genomic_DNA"/>
</dbReference>
<name>A0A0J9SIQ7_PLAVI</name>
<evidence type="ECO:0000313" key="3">
    <source>
        <dbReference type="Proteomes" id="UP000053562"/>
    </source>
</evidence>
<organism evidence="2 3">
    <name type="scientific">Plasmodium vivax India VII</name>
    <dbReference type="NCBI Taxonomy" id="1077284"/>
    <lineage>
        <taxon>Eukaryota</taxon>
        <taxon>Sar</taxon>
        <taxon>Alveolata</taxon>
        <taxon>Apicomplexa</taxon>
        <taxon>Aconoidasida</taxon>
        <taxon>Haemosporida</taxon>
        <taxon>Plasmodiidae</taxon>
        <taxon>Plasmodium</taxon>
        <taxon>Plasmodium (Plasmodium)</taxon>
    </lineage>
</organism>
<accession>A0A0J9SIQ7</accession>
<evidence type="ECO:0008006" key="4">
    <source>
        <dbReference type="Google" id="ProtNLM"/>
    </source>
</evidence>
<sequence length="292" mass="34449">MAPLRNYNLHKNVNFTVFLKKIAFIFLSWSCLTYIDVGLFPKSLEIVYAHDKRWNLKFKRLLARNVQNRELEHTRLRVNLPDIRAYKSESIVYDELSTYPRVKGKASKNIDTYMKNYKNRYMKKKGLSKLDCYYENKIFGKFCNIRDIAKNMQYDKKRSKKFLYRKYGIGLFLFALLPAIGLIFPILFGVGKNPGALGLCIEDHFDPLQDLKHKSTKPEHINCDTKWLYEKKDLIYTIGYVNWAFSIITVTTILLVFIYIIAKVIKYDRIKSGKGKMKGKVYIKHCKEVFNL</sequence>
<reference evidence="2 3" key="1">
    <citation type="submission" date="2011-08" db="EMBL/GenBank/DDBJ databases">
        <title>The Genome Sequence of Plasmodium vivax India VII.</title>
        <authorList>
            <consortium name="The Broad Institute Genome Sequencing Platform"/>
            <consortium name="The Broad Institute Genome Sequencing Center for Infectious Disease"/>
            <person name="Neafsey D."/>
            <person name="Carlton J."/>
            <person name="Barnwell J."/>
            <person name="Collins W."/>
            <person name="Escalante A."/>
            <person name="Mullikin J."/>
            <person name="Saul A."/>
            <person name="Guigo R."/>
            <person name="Camara F."/>
            <person name="Young S.K."/>
            <person name="Zeng Q."/>
            <person name="Gargeya S."/>
            <person name="Fitzgerald M."/>
            <person name="Haas B."/>
            <person name="Abouelleil A."/>
            <person name="Alvarado L."/>
            <person name="Arachchi H.M."/>
            <person name="Berlin A."/>
            <person name="Brown A."/>
            <person name="Chapman S.B."/>
            <person name="Chen Z."/>
            <person name="Dunbar C."/>
            <person name="Freedman E."/>
            <person name="Gearin G."/>
            <person name="Gellesch M."/>
            <person name="Goldberg J."/>
            <person name="Griggs A."/>
            <person name="Gujja S."/>
            <person name="Heiman D."/>
            <person name="Howarth C."/>
            <person name="Larson L."/>
            <person name="Lui A."/>
            <person name="MacDonald P.J.P."/>
            <person name="Montmayeur A."/>
            <person name="Murphy C."/>
            <person name="Neiman D."/>
            <person name="Pearson M."/>
            <person name="Priest M."/>
            <person name="Roberts A."/>
            <person name="Saif S."/>
            <person name="Shea T."/>
            <person name="Shenoy N."/>
            <person name="Sisk P."/>
            <person name="Stolte C."/>
            <person name="Sykes S."/>
            <person name="Wortman J."/>
            <person name="Nusbaum C."/>
            <person name="Birren B."/>
        </authorList>
    </citation>
    <scope>NUCLEOTIDE SEQUENCE [LARGE SCALE GENOMIC DNA]</scope>
    <source>
        <strain evidence="2 3">India VII</strain>
    </source>
</reference>
<evidence type="ECO:0000313" key="2">
    <source>
        <dbReference type="EMBL" id="KMZ82496.1"/>
    </source>
</evidence>
<gene>
    <name evidence="2" type="ORF">PVIIG_05357</name>
</gene>
<proteinExistence type="predicted"/>
<protein>
    <recommendedName>
        <fullName evidence="4">Variable surface protein Vir35</fullName>
    </recommendedName>
</protein>
<feature type="transmembrane region" description="Helical" evidence="1">
    <location>
        <begin position="167"/>
        <end position="188"/>
    </location>
</feature>
<keyword evidence="1" id="KW-0812">Transmembrane</keyword>
<keyword evidence="1" id="KW-0472">Membrane</keyword>
<keyword evidence="1" id="KW-1133">Transmembrane helix</keyword>
<feature type="transmembrane region" description="Helical" evidence="1">
    <location>
        <begin position="240"/>
        <end position="262"/>
    </location>
</feature>